<dbReference type="STRING" id="46914.JP75_14320"/>
<sequence>MRGRKPSTIVGGSSPVTEVPRPPSYMSKDAKAEWRKIAPILITERKTLTEADLATLENYCLATGTMRQAQRILNLEGLVTAAGKRHPAFSIMNAAQTTQRLCAAELGLTPVSRSRPAVRDDGDDEEAGAIFG</sequence>
<comment type="caution">
    <text evidence="2">The sequence shown here is derived from an EMBL/GenBank/DDBJ whole genome shotgun (WGS) entry which is preliminary data.</text>
</comment>
<feature type="region of interest" description="Disordered" evidence="1">
    <location>
        <begin position="1"/>
        <end position="28"/>
    </location>
</feature>
<dbReference type="Pfam" id="PF05119">
    <property type="entry name" value="Terminase_4"/>
    <property type="match status" value="1"/>
</dbReference>
<dbReference type="EMBL" id="JQGC01000012">
    <property type="protein sequence ID" value="KFL30645.1"/>
    <property type="molecule type" value="Genomic_DNA"/>
</dbReference>
<dbReference type="InterPro" id="IPR006448">
    <property type="entry name" value="Phage_term_ssu_P27"/>
</dbReference>
<evidence type="ECO:0000256" key="1">
    <source>
        <dbReference type="SAM" id="MobiDB-lite"/>
    </source>
</evidence>
<evidence type="ECO:0000313" key="2">
    <source>
        <dbReference type="EMBL" id="KFL30645.1"/>
    </source>
</evidence>
<name>A0A087M192_9HYPH</name>
<dbReference type="AlphaFoldDB" id="A0A087M192"/>
<feature type="region of interest" description="Disordered" evidence="1">
    <location>
        <begin position="113"/>
        <end position="132"/>
    </location>
</feature>
<reference evidence="2 3" key="1">
    <citation type="submission" date="2014-08" db="EMBL/GenBank/DDBJ databases">
        <authorList>
            <person name="Hassan Y.I."/>
            <person name="Lepp D."/>
            <person name="Zhou T."/>
        </authorList>
    </citation>
    <scope>NUCLEOTIDE SEQUENCE [LARGE SCALE GENOMIC DNA]</scope>
    <source>
        <strain evidence="2 3">IFO13584</strain>
    </source>
</reference>
<keyword evidence="3" id="KW-1185">Reference proteome</keyword>
<evidence type="ECO:0000313" key="3">
    <source>
        <dbReference type="Proteomes" id="UP000028981"/>
    </source>
</evidence>
<dbReference type="Proteomes" id="UP000028981">
    <property type="component" value="Unassembled WGS sequence"/>
</dbReference>
<dbReference type="OrthoDB" id="7843333at2"/>
<dbReference type="NCBIfam" id="TIGR01558">
    <property type="entry name" value="sm_term_P27"/>
    <property type="match status" value="1"/>
</dbReference>
<accession>A0A087M192</accession>
<protein>
    <submittedName>
        <fullName evidence="2">Terminase</fullName>
    </submittedName>
</protein>
<gene>
    <name evidence="2" type="ORF">JP75_14320</name>
</gene>
<dbReference type="RefSeq" id="WP_035083901.1">
    <property type="nucleotide sequence ID" value="NZ_JQGC01000012.1"/>
</dbReference>
<proteinExistence type="predicted"/>
<feature type="compositionally biased region" description="Acidic residues" evidence="1">
    <location>
        <begin position="121"/>
        <end position="132"/>
    </location>
</feature>
<organism evidence="2 3">
    <name type="scientific">Devosia riboflavina</name>
    <dbReference type="NCBI Taxonomy" id="46914"/>
    <lineage>
        <taxon>Bacteria</taxon>
        <taxon>Pseudomonadati</taxon>
        <taxon>Pseudomonadota</taxon>
        <taxon>Alphaproteobacteria</taxon>
        <taxon>Hyphomicrobiales</taxon>
        <taxon>Devosiaceae</taxon>
        <taxon>Devosia</taxon>
    </lineage>
</organism>